<dbReference type="InterPro" id="IPR036388">
    <property type="entry name" value="WH-like_DNA-bd_sf"/>
</dbReference>
<dbReference type="Gene3D" id="1.10.10.10">
    <property type="entry name" value="Winged helix-like DNA-binding domain superfamily/Winged helix DNA-binding domain"/>
    <property type="match status" value="1"/>
</dbReference>
<dbReference type="SMART" id="SM00421">
    <property type="entry name" value="HTH_LUXR"/>
    <property type="match status" value="1"/>
</dbReference>
<dbReference type="SUPFAM" id="SSF46894">
    <property type="entry name" value="C-terminal effector domain of the bipartite response regulators"/>
    <property type="match status" value="1"/>
</dbReference>
<evidence type="ECO:0000256" key="1">
    <source>
        <dbReference type="ARBA" id="ARBA00023015"/>
    </source>
</evidence>
<keyword evidence="2 5" id="KW-0238">DNA-binding</keyword>
<dbReference type="GO" id="GO:0006355">
    <property type="term" value="P:regulation of DNA-templated transcription"/>
    <property type="evidence" value="ECO:0007669"/>
    <property type="project" value="InterPro"/>
</dbReference>
<dbReference type="PROSITE" id="PS00622">
    <property type="entry name" value="HTH_LUXR_1"/>
    <property type="match status" value="1"/>
</dbReference>
<keyword evidence="1" id="KW-0805">Transcription regulation</keyword>
<name>A0A840P406_9ACTN</name>
<evidence type="ECO:0000313" key="5">
    <source>
        <dbReference type="EMBL" id="MBB5134398.1"/>
    </source>
</evidence>
<evidence type="ECO:0000256" key="2">
    <source>
        <dbReference type="ARBA" id="ARBA00023125"/>
    </source>
</evidence>
<comment type="caution">
    <text evidence="5">The sequence shown here is derived from an EMBL/GenBank/DDBJ whole genome shotgun (WGS) entry which is preliminary data.</text>
</comment>
<dbReference type="InterPro" id="IPR000792">
    <property type="entry name" value="Tscrpt_reg_LuxR_C"/>
</dbReference>
<feature type="domain" description="HTH luxR-type" evidence="4">
    <location>
        <begin position="116"/>
        <end position="181"/>
    </location>
</feature>
<dbReference type="PANTHER" id="PTHR44688">
    <property type="entry name" value="DNA-BINDING TRANSCRIPTIONAL ACTIVATOR DEVR_DOSR"/>
    <property type="match status" value="1"/>
</dbReference>
<evidence type="ECO:0000256" key="3">
    <source>
        <dbReference type="ARBA" id="ARBA00023163"/>
    </source>
</evidence>
<proteinExistence type="predicted"/>
<keyword evidence="6" id="KW-1185">Reference proteome</keyword>
<dbReference type="RefSeq" id="WP_185051306.1">
    <property type="nucleotide sequence ID" value="NZ_BAABIX010000007.1"/>
</dbReference>
<accession>A0A840P406</accession>
<dbReference type="PANTHER" id="PTHR44688:SF16">
    <property type="entry name" value="DNA-BINDING TRANSCRIPTIONAL ACTIVATOR DEVR_DOSR"/>
    <property type="match status" value="1"/>
</dbReference>
<dbReference type="Proteomes" id="UP000578449">
    <property type="component" value="Unassembled WGS sequence"/>
</dbReference>
<keyword evidence="3" id="KW-0804">Transcription</keyword>
<sequence length="186" mass="20067">MGAVPWEPAFLHDVVRLGEPGAARARLAELTGELDGPLPALYLRHATALARRDGRALEAVAAEFAALGATLHAAEAVSQASVAHRETGRMDSARRCAWRAAEWTAACQGARTAALDLEHARVLTRREYQIVLRAARGETNPQIATALGIAPRTVGNHLYRSYEKLGISGRAELPRLFGDLTRSERG</sequence>
<reference evidence="5 6" key="1">
    <citation type="submission" date="2020-08" db="EMBL/GenBank/DDBJ databases">
        <title>Genomic Encyclopedia of Type Strains, Phase IV (KMG-IV): sequencing the most valuable type-strain genomes for metagenomic binning, comparative biology and taxonomic classification.</title>
        <authorList>
            <person name="Goeker M."/>
        </authorList>
    </citation>
    <scope>NUCLEOTIDE SEQUENCE [LARGE SCALE GENOMIC DNA]</scope>
    <source>
        <strain evidence="5 6">DSM 45615</strain>
    </source>
</reference>
<dbReference type="EMBL" id="JACHGN010000008">
    <property type="protein sequence ID" value="MBB5134398.1"/>
    <property type="molecule type" value="Genomic_DNA"/>
</dbReference>
<dbReference type="InterPro" id="IPR016032">
    <property type="entry name" value="Sig_transdc_resp-reg_C-effctor"/>
</dbReference>
<dbReference type="Pfam" id="PF00196">
    <property type="entry name" value="GerE"/>
    <property type="match status" value="1"/>
</dbReference>
<gene>
    <name evidence="5" type="ORF">HNP84_004130</name>
</gene>
<dbReference type="PROSITE" id="PS50043">
    <property type="entry name" value="HTH_LUXR_2"/>
    <property type="match status" value="1"/>
</dbReference>
<dbReference type="GO" id="GO:0003677">
    <property type="term" value="F:DNA binding"/>
    <property type="evidence" value="ECO:0007669"/>
    <property type="project" value="UniProtKB-KW"/>
</dbReference>
<dbReference type="CDD" id="cd06170">
    <property type="entry name" value="LuxR_C_like"/>
    <property type="match status" value="1"/>
</dbReference>
<evidence type="ECO:0000313" key="6">
    <source>
        <dbReference type="Proteomes" id="UP000578449"/>
    </source>
</evidence>
<dbReference type="PRINTS" id="PR00038">
    <property type="entry name" value="HTHLUXR"/>
</dbReference>
<organism evidence="5 6">
    <name type="scientific">Thermocatellispora tengchongensis</name>
    <dbReference type="NCBI Taxonomy" id="1073253"/>
    <lineage>
        <taxon>Bacteria</taxon>
        <taxon>Bacillati</taxon>
        <taxon>Actinomycetota</taxon>
        <taxon>Actinomycetes</taxon>
        <taxon>Streptosporangiales</taxon>
        <taxon>Streptosporangiaceae</taxon>
        <taxon>Thermocatellispora</taxon>
    </lineage>
</organism>
<evidence type="ECO:0000259" key="4">
    <source>
        <dbReference type="PROSITE" id="PS50043"/>
    </source>
</evidence>
<protein>
    <submittedName>
        <fullName evidence="5">DNA-binding CsgD family transcriptional regulator</fullName>
    </submittedName>
</protein>
<dbReference type="AlphaFoldDB" id="A0A840P406"/>